<keyword evidence="2" id="KW-1185">Reference proteome</keyword>
<dbReference type="STRING" id="1440053.GCA_000718095_01806"/>
<protein>
    <submittedName>
        <fullName evidence="1">Uncharacterized protein</fullName>
    </submittedName>
</protein>
<dbReference type="EMBL" id="AZSP01000238">
    <property type="protein sequence ID" value="PVE09918.1"/>
    <property type="molecule type" value="Genomic_DNA"/>
</dbReference>
<dbReference type="RefSeq" id="WP_051745719.1">
    <property type="nucleotide sequence ID" value="NZ_AZSP01000238.1"/>
</dbReference>
<dbReference type="AlphaFoldDB" id="A0A2T7T460"/>
<accession>A0A2T7T460</accession>
<evidence type="ECO:0000313" key="1">
    <source>
        <dbReference type="EMBL" id="PVE09918.1"/>
    </source>
</evidence>
<comment type="caution">
    <text evidence="1">The sequence shown here is derived from an EMBL/GenBank/DDBJ whole genome shotgun (WGS) entry which is preliminary data.</text>
</comment>
<evidence type="ECO:0000313" key="2">
    <source>
        <dbReference type="Proteomes" id="UP000245992"/>
    </source>
</evidence>
<proteinExistence type="predicted"/>
<organism evidence="1 2">
    <name type="scientific">Streptomyces scopuliridis RB72</name>
    <dbReference type="NCBI Taxonomy" id="1440053"/>
    <lineage>
        <taxon>Bacteria</taxon>
        <taxon>Bacillati</taxon>
        <taxon>Actinomycetota</taxon>
        <taxon>Actinomycetes</taxon>
        <taxon>Kitasatosporales</taxon>
        <taxon>Streptomycetaceae</taxon>
        <taxon>Streptomyces</taxon>
    </lineage>
</organism>
<sequence length="218" mass="23708">MLPTAPWQALAAGAGRDVELIAGHTRDEFRLFMAFGGQLGKIGDDQAASALHVFGPGPDAERRYREGFPGAPAERLYELVQSDWLFRMPALRLTEAQIAGGGRAHMYELTWQAPGNGGVIGAGHGLDGPLVFGTFDMRLGPLLLGPAPTADAVELSTRLRTAWTAFATTGEPGWPRYDARQRLVQVFDSPSEVAVYPEEVSRRIWQDHTFAPLPLLEA</sequence>
<dbReference type="InterPro" id="IPR029058">
    <property type="entry name" value="AB_hydrolase_fold"/>
</dbReference>
<dbReference type="Gene3D" id="3.40.50.1820">
    <property type="entry name" value="alpha/beta hydrolase"/>
    <property type="match status" value="1"/>
</dbReference>
<dbReference type="SUPFAM" id="SSF53474">
    <property type="entry name" value="alpha/beta-Hydrolases"/>
    <property type="match status" value="1"/>
</dbReference>
<dbReference type="Proteomes" id="UP000245992">
    <property type="component" value="Unassembled WGS sequence"/>
</dbReference>
<gene>
    <name evidence="1" type="ORF">Y717_25885</name>
</gene>
<reference evidence="1 2" key="1">
    <citation type="submission" date="2013-12" db="EMBL/GenBank/DDBJ databases">
        <title>Annotated genome of Streptomyces scopuliridis.</title>
        <authorList>
            <person name="Olson J.B."/>
        </authorList>
    </citation>
    <scope>NUCLEOTIDE SEQUENCE [LARGE SCALE GENOMIC DNA]</scope>
    <source>
        <strain evidence="1 2">RB72</strain>
    </source>
</reference>
<name>A0A2T7T460_9ACTN</name>